<protein>
    <submittedName>
        <fullName evidence="1">Uncharacterized protein</fullName>
    </submittedName>
</protein>
<name>A0ACC3A5M6_9EURO</name>
<organism evidence="1 2">
    <name type="scientific">Neophaeococcomyces mojaviensis</name>
    <dbReference type="NCBI Taxonomy" id="3383035"/>
    <lineage>
        <taxon>Eukaryota</taxon>
        <taxon>Fungi</taxon>
        <taxon>Dikarya</taxon>
        <taxon>Ascomycota</taxon>
        <taxon>Pezizomycotina</taxon>
        <taxon>Eurotiomycetes</taxon>
        <taxon>Chaetothyriomycetidae</taxon>
        <taxon>Chaetothyriales</taxon>
        <taxon>Chaetothyriales incertae sedis</taxon>
        <taxon>Neophaeococcomyces</taxon>
    </lineage>
</organism>
<reference evidence="1" key="1">
    <citation type="submission" date="2022-10" db="EMBL/GenBank/DDBJ databases">
        <title>Culturing micro-colonial fungi from biological soil crusts in the Mojave desert and describing Neophaeococcomyces mojavensis, and introducing the new genera and species Taxawa tesnikishii.</title>
        <authorList>
            <person name="Kurbessoian T."/>
            <person name="Stajich J.E."/>
        </authorList>
    </citation>
    <scope>NUCLEOTIDE SEQUENCE</scope>
    <source>
        <strain evidence="1">JES_112</strain>
    </source>
</reference>
<dbReference type="Proteomes" id="UP001172386">
    <property type="component" value="Unassembled WGS sequence"/>
</dbReference>
<evidence type="ECO:0000313" key="2">
    <source>
        <dbReference type="Proteomes" id="UP001172386"/>
    </source>
</evidence>
<gene>
    <name evidence="1" type="ORF">H2198_005673</name>
</gene>
<dbReference type="EMBL" id="JAPDRQ010000095">
    <property type="protein sequence ID" value="KAJ9655487.1"/>
    <property type="molecule type" value="Genomic_DNA"/>
</dbReference>
<keyword evidence="2" id="KW-1185">Reference proteome</keyword>
<proteinExistence type="predicted"/>
<evidence type="ECO:0000313" key="1">
    <source>
        <dbReference type="EMBL" id="KAJ9655487.1"/>
    </source>
</evidence>
<accession>A0ACC3A5M6</accession>
<comment type="caution">
    <text evidence="1">The sequence shown here is derived from an EMBL/GenBank/DDBJ whole genome shotgun (WGS) entry which is preliminary data.</text>
</comment>
<sequence>MSAPNDEYQDTGNVRSERGTGADTSQNDYASRTGQSHIPVQSDEASVEEGGYADPAKADSDQQLQADEKDAIDQSNIINERTRGAAKPSGTYREPGDEEGLPGPEDGTSRVAGGPA</sequence>